<evidence type="ECO:0000259" key="1">
    <source>
        <dbReference type="Pfam" id="PF00535"/>
    </source>
</evidence>
<dbReference type="eggNOG" id="COG1216">
    <property type="taxonomic scope" value="Bacteria"/>
</dbReference>
<dbReference type="Pfam" id="PF00535">
    <property type="entry name" value="Glycos_transf_2"/>
    <property type="match status" value="1"/>
</dbReference>
<dbReference type="InterPro" id="IPR050834">
    <property type="entry name" value="Glycosyltransf_2"/>
</dbReference>
<dbReference type="EMBL" id="AVPL01000018">
    <property type="protein sequence ID" value="KGN41394.1"/>
    <property type="molecule type" value="Genomic_DNA"/>
</dbReference>
<comment type="caution">
    <text evidence="2">The sequence shown here is derived from an EMBL/GenBank/DDBJ whole genome shotgun (WGS) entry which is preliminary data.</text>
</comment>
<dbReference type="SUPFAM" id="SSF53448">
    <property type="entry name" value="Nucleotide-diphospho-sugar transferases"/>
    <property type="match status" value="1"/>
</dbReference>
<evidence type="ECO:0000313" key="3">
    <source>
        <dbReference type="Proteomes" id="UP000030013"/>
    </source>
</evidence>
<feature type="domain" description="Glycosyltransferase 2-like" evidence="1">
    <location>
        <begin position="1"/>
        <end position="89"/>
    </location>
</feature>
<dbReference type="Gene3D" id="3.90.550.10">
    <property type="entry name" value="Spore Coat Polysaccharide Biosynthesis Protein SpsA, Chain A"/>
    <property type="match status" value="1"/>
</dbReference>
<dbReference type="InterPro" id="IPR001173">
    <property type="entry name" value="Glyco_trans_2-like"/>
</dbReference>
<dbReference type="STRING" id="1385519.N801_07540"/>
<accession>A0A0A0JXF7</accession>
<name>A0A0A0JXF7_9MICO</name>
<organism evidence="2 3">
    <name type="scientific">Knoellia aerolata DSM 18566</name>
    <dbReference type="NCBI Taxonomy" id="1385519"/>
    <lineage>
        <taxon>Bacteria</taxon>
        <taxon>Bacillati</taxon>
        <taxon>Actinomycetota</taxon>
        <taxon>Actinomycetes</taxon>
        <taxon>Micrococcales</taxon>
        <taxon>Intrasporangiaceae</taxon>
        <taxon>Knoellia</taxon>
    </lineage>
</organism>
<gene>
    <name evidence="2" type="ORF">N801_07540</name>
</gene>
<sequence length="252" mass="28126">MIVSDNGSSDETAEIAVSFASRMTIRVVDAGGAPGSNYARNCGVRAARHQRILLCDGDDRVDADWLTAMSRGFDEGHQLMAGPIDYVALNPAQVRAWRGADRASTGTILNFLGSGHGANLGFTKSLWNELNGFDESFEFGGPDIEFCWRAQLRGTPLHTVPDAIVHYRLRPSLRKLYKQSRAYGAAEAHLYQKFAQFGLDRRPASAPIVDLWWILTRLPFAVAQGRRGAWLRRLGQQIGRFEGSARYRVLWW</sequence>
<dbReference type="PANTHER" id="PTHR43685">
    <property type="entry name" value="GLYCOSYLTRANSFERASE"/>
    <property type="match status" value="1"/>
</dbReference>
<protein>
    <recommendedName>
        <fullName evidence="1">Glycosyltransferase 2-like domain-containing protein</fullName>
    </recommendedName>
</protein>
<dbReference type="InterPro" id="IPR029044">
    <property type="entry name" value="Nucleotide-diphossugar_trans"/>
</dbReference>
<dbReference type="Proteomes" id="UP000030013">
    <property type="component" value="Unassembled WGS sequence"/>
</dbReference>
<reference evidence="2 3" key="1">
    <citation type="submission" date="2013-08" db="EMBL/GenBank/DDBJ databases">
        <title>The genome sequence of Knoellia aerolata.</title>
        <authorList>
            <person name="Zhu W."/>
            <person name="Wang G."/>
        </authorList>
    </citation>
    <scope>NUCLEOTIDE SEQUENCE [LARGE SCALE GENOMIC DNA]</scope>
    <source>
        <strain evidence="2 3">DSM 18566</strain>
    </source>
</reference>
<dbReference type="PANTHER" id="PTHR43685:SF2">
    <property type="entry name" value="GLYCOSYLTRANSFERASE 2-LIKE DOMAIN-CONTAINING PROTEIN"/>
    <property type="match status" value="1"/>
</dbReference>
<dbReference type="AlphaFoldDB" id="A0A0A0JXF7"/>
<keyword evidence="3" id="KW-1185">Reference proteome</keyword>
<evidence type="ECO:0000313" key="2">
    <source>
        <dbReference type="EMBL" id="KGN41394.1"/>
    </source>
</evidence>
<proteinExistence type="predicted"/>